<comment type="caution">
    <text evidence="6">The sequence shown here is derived from an EMBL/GenBank/DDBJ whole genome shotgun (WGS) entry which is preliminary data.</text>
</comment>
<accession>A0A2T6C6A0</accession>
<dbReference type="GO" id="GO:0020037">
    <property type="term" value="F:heme binding"/>
    <property type="evidence" value="ECO:0007669"/>
    <property type="project" value="InterPro"/>
</dbReference>
<feature type="domain" description="Cytochrome c" evidence="5">
    <location>
        <begin position="101"/>
        <end position="186"/>
    </location>
</feature>
<dbReference type="Proteomes" id="UP000244090">
    <property type="component" value="Unassembled WGS sequence"/>
</dbReference>
<dbReference type="GO" id="GO:0009055">
    <property type="term" value="F:electron transfer activity"/>
    <property type="evidence" value="ECO:0007669"/>
    <property type="project" value="InterPro"/>
</dbReference>
<sequence length="192" mass="21582">MKSLIKIGVVFGAALLMSSCFDKSQPNYQYFPNMYESVGYEAYQEVDGVPYGEYAVHNMEAQIPAEGSVKRGWMPYEYDDTNEGYEAAKAELKNPLATTEENLAKGKELYGIYCAICHGNKGDGQGTLVKREKFLGIPRYDDAARAITEGSIYHVLMYGKNNMGSHASQLDTEERWQVVQHVLQLKAELEKK</sequence>
<organism evidence="6 7">
    <name type="scientific">Kordia periserrulae</name>
    <dbReference type="NCBI Taxonomy" id="701523"/>
    <lineage>
        <taxon>Bacteria</taxon>
        <taxon>Pseudomonadati</taxon>
        <taxon>Bacteroidota</taxon>
        <taxon>Flavobacteriia</taxon>
        <taxon>Flavobacteriales</taxon>
        <taxon>Flavobacteriaceae</taxon>
        <taxon>Kordia</taxon>
    </lineage>
</organism>
<evidence type="ECO:0000256" key="3">
    <source>
        <dbReference type="ARBA" id="ARBA00023004"/>
    </source>
</evidence>
<dbReference type="RefSeq" id="WP_170110053.1">
    <property type="nucleotide sequence ID" value="NZ_QBKT01000001.1"/>
</dbReference>
<dbReference type="PANTHER" id="PTHR40394:SF2">
    <property type="entry name" value="QUINOL:CYTOCHROME C OXIDOREDUCTASE MEMBRANE PROTEIN"/>
    <property type="match status" value="1"/>
</dbReference>
<evidence type="ECO:0000313" key="7">
    <source>
        <dbReference type="Proteomes" id="UP000244090"/>
    </source>
</evidence>
<dbReference type="AlphaFoldDB" id="A0A2T6C6A0"/>
<dbReference type="InterPro" id="IPR009056">
    <property type="entry name" value="Cyt_c-like_dom"/>
</dbReference>
<dbReference type="PANTHER" id="PTHR40394">
    <property type="entry name" value="LIPOPROTEIN-RELATED"/>
    <property type="match status" value="1"/>
</dbReference>
<keyword evidence="3 4" id="KW-0408">Iron</keyword>
<dbReference type="GO" id="GO:0046872">
    <property type="term" value="F:metal ion binding"/>
    <property type="evidence" value="ECO:0007669"/>
    <property type="project" value="UniProtKB-KW"/>
</dbReference>
<dbReference type="InterPro" id="IPR036909">
    <property type="entry name" value="Cyt_c-like_dom_sf"/>
</dbReference>
<evidence type="ECO:0000256" key="4">
    <source>
        <dbReference type="PROSITE-ProRule" id="PRU00433"/>
    </source>
</evidence>
<keyword evidence="7" id="KW-1185">Reference proteome</keyword>
<dbReference type="PROSITE" id="PS51257">
    <property type="entry name" value="PROKAR_LIPOPROTEIN"/>
    <property type="match status" value="1"/>
</dbReference>
<evidence type="ECO:0000256" key="1">
    <source>
        <dbReference type="ARBA" id="ARBA00022617"/>
    </source>
</evidence>
<reference evidence="6 7" key="1">
    <citation type="submission" date="2018-04" db="EMBL/GenBank/DDBJ databases">
        <title>Genomic Encyclopedia of Archaeal and Bacterial Type Strains, Phase II (KMG-II): from individual species to whole genera.</title>
        <authorList>
            <person name="Goeker M."/>
        </authorList>
    </citation>
    <scope>NUCLEOTIDE SEQUENCE [LARGE SCALE GENOMIC DNA]</scope>
    <source>
        <strain evidence="6 7">DSM 25731</strain>
    </source>
</reference>
<name>A0A2T6C6A0_9FLAO</name>
<evidence type="ECO:0000256" key="2">
    <source>
        <dbReference type="ARBA" id="ARBA00022723"/>
    </source>
</evidence>
<dbReference type="Gene3D" id="1.10.760.10">
    <property type="entry name" value="Cytochrome c-like domain"/>
    <property type="match status" value="1"/>
</dbReference>
<dbReference type="EMBL" id="QBKT01000001">
    <property type="protein sequence ID" value="PTX63854.1"/>
    <property type="molecule type" value="Genomic_DNA"/>
</dbReference>
<dbReference type="PROSITE" id="PS51007">
    <property type="entry name" value="CYTC"/>
    <property type="match status" value="1"/>
</dbReference>
<evidence type="ECO:0000259" key="5">
    <source>
        <dbReference type="PROSITE" id="PS51007"/>
    </source>
</evidence>
<dbReference type="SUPFAM" id="SSF46626">
    <property type="entry name" value="Cytochrome c"/>
    <property type="match status" value="1"/>
</dbReference>
<protein>
    <submittedName>
        <fullName evidence="6">Quinol:cytochrome c oxidoreductase monoheme cytochrome subunit</fullName>
    </submittedName>
</protein>
<keyword evidence="1 4" id="KW-0349">Heme</keyword>
<dbReference type="Pfam" id="PF13442">
    <property type="entry name" value="Cytochrome_CBB3"/>
    <property type="match status" value="1"/>
</dbReference>
<evidence type="ECO:0000313" key="6">
    <source>
        <dbReference type="EMBL" id="PTX63854.1"/>
    </source>
</evidence>
<proteinExistence type="predicted"/>
<keyword evidence="2 4" id="KW-0479">Metal-binding</keyword>
<gene>
    <name evidence="6" type="ORF">C8N46_101462</name>
</gene>